<reference evidence="10" key="2">
    <citation type="journal article" date="2021" name="PeerJ">
        <title>Extensive microbial diversity within the chicken gut microbiome revealed by metagenomics and culture.</title>
        <authorList>
            <person name="Gilroy R."/>
            <person name="Ravi A."/>
            <person name="Getino M."/>
            <person name="Pursley I."/>
            <person name="Horton D.L."/>
            <person name="Alikhan N.F."/>
            <person name="Baker D."/>
            <person name="Gharbi K."/>
            <person name="Hall N."/>
            <person name="Watson M."/>
            <person name="Adriaenssens E.M."/>
            <person name="Foster-Nyarko E."/>
            <person name="Jarju S."/>
            <person name="Secka A."/>
            <person name="Antonio M."/>
            <person name="Oren A."/>
            <person name="Chaudhuri R.R."/>
            <person name="La Ragione R."/>
            <person name="Hildebrand F."/>
            <person name="Pallen M.J."/>
        </authorList>
    </citation>
    <scope>NUCLEOTIDE SEQUENCE</scope>
    <source>
        <strain evidence="10">ChiGjej1B1-24693</strain>
    </source>
</reference>
<dbReference type="InterPro" id="IPR003764">
    <property type="entry name" value="GlcNAc_6-P_deAcase"/>
</dbReference>
<organism evidence="10 11">
    <name type="scientific">Candidatus Avipropionibacterium avicola</name>
    <dbReference type="NCBI Taxonomy" id="2840701"/>
    <lineage>
        <taxon>Bacteria</taxon>
        <taxon>Bacillati</taxon>
        <taxon>Actinomycetota</taxon>
        <taxon>Actinomycetes</taxon>
        <taxon>Propionibacteriales</taxon>
        <taxon>Propionibacteriaceae</taxon>
        <taxon>Propionibacteriaceae incertae sedis</taxon>
        <taxon>Candidatus Avipropionibacterium</taxon>
    </lineage>
</organism>
<dbReference type="GO" id="GO:0006046">
    <property type="term" value="P:N-acetylglucosamine catabolic process"/>
    <property type="evidence" value="ECO:0007669"/>
    <property type="project" value="TreeGrafter"/>
</dbReference>
<comment type="similarity">
    <text evidence="1 5">Belongs to the metallo-dependent hydrolases superfamily. NagA family.</text>
</comment>
<evidence type="ECO:0000256" key="3">
    <source>
        <dbReference type="ARBA" id="ARBA00022801"/>
    </source>
</evidence>
<evidence type="ECO:0000259" key="9">
    <source>
        <dbReference type="Pfam" id="PF01979"/>
    </source>
</evidence>
<dbReference type="Gene3D" id="3.20.20.140">
    <property type="entry name" value="Metal-dependent hydrolases"/>
    <property type="match status" value="1"/>
</dbReference>
<feature type="binding site" evidence="7">
    <location>
        <begin position="309"/>
        <end position="311"/>
    </location>
    <ligand>
        <name>substrate</name>
    </ligand>
</feature>
<evidence type="ECO:0000313" key="11">
    <source>
        <dbReference type="Proteomes" id="UP000886842"/>
    </source>
</evidence>
<feature type="binding site" evidence="7">
    <location>
        <position position="248"/>
    </location>
    <ligand>
        <name>substrate</name>
    </ligand>
</feature>
<sequence>MSQAYESATVLWPDGSVGPGRITVTGDRITGTEALGAVPPVSTGAVRIDGLIAPGYVDTHVHAGGGGDFASTDLDEVLLARNFHRSQGTTGIIASVVTDTVEQILAELELLAGLCDRGELDGIHLETPFLSAARCGAHPPALLRDPDPATVEQLIEAGREHLSMITIAPELPGALDAIDRFVAAEVTVAVGHTAGGAEDARAAVDHGARVATHLFNAMNPIHHRMPGPVPVLLTDERVAVELVCDGHHLAGEVIAMAIEAAGTERTVLITDAMAAAGLADGEYRLGTLRVKVAGGKATLVNADGSEGSIAGSTLTLAEAVRNVVRFTGLTPAQVLPMATANPARVHALDDLGRIATGARADLVVLDQDLVVTRVMARGAWLDHPTT</sequence>
<evidence type="ECO:0000256" key="7">
    <source>
        <dbReference type="PIRSR" id="PIRSR038994-2"/>
    </source>
</evidence>
<dbReference type="Pfam" id="PF01979">
    <property type="entry name" value="Amidohydro_1"/>
    <property type="match status" value="1"/>
</dbReference>
<accession>A0A9D1GWI3</accession>
<dbReference type="CDD" id="cd00854">
    <property type="entry name" value="NagA"/>
    <property type="match status" value="1"/>
</dbReference>
<dbReference type="InterPro" id="IPR011059">
    <property type="entry name" value="Metal-dep_hydrolase_composite"/>
</dbReference>
<dbReference type="Gene3D" id="2.30.40.10">
    <property type="entry name" value="Urease, subunit C, domain 1"/>
    <property type="match status" value="1"/>
</dbReference>
<evidence type="ECO:0000256" key="4">
    <source>
        <dbReference type="ARBA" id="ARBA00023277"/>
    </source>
</evidence>
<name>A0A9D1GWI3_9ACTN</name>
<keyword evidence="4 5" id="KW-0119">Carbohydrate metabolism</keyword>
<evidence type="ECO:0000256" key="6">
    <source>
        <dbReference type="PIRSR" id="PIRSR038994-1"/>
    </source>
</evidence>
<dbReference type="GO" id="GO:0046872">
    <property type="term" value="F:metal ion binding"/>
    <property type="evidence" value="ECO:0007669"/>
    <property type="project" value="UniProtKB-KW"/>
</dbReference>
<evidence type="ECO:0000256" key="1">
    <source>
        <dbReference type="ARBA" id="ARBA00010716"/>
    </source>
</evidence>
<dbReference type="SUPFAM" id="SSF51556">
    <property type="entry name" value="Metallo-dependent hydrolases"/>
    <property type="match status" value="1"/>
</dbReference>
<comment type="caution">
    <text evidence="10">The sequence shown here is derived from an EMBL/GenBank/DDBJ whole genome shotgun (WGS) entry which is preliminary data.</text>
</comment>
<dbReference type="NCBIfam" id="TIGR00221">
    <property type="entry name" value="nagA"/>
    <property type="match status" value="1"/>
</dbReference>
<protein>
    <submittedName>
        <fullName evidence="10">N-acetylglucosamine-6-phosphate deacetylase</fullName>
        <ecNumber evidence="10">3.5.1.25</ecNumber>
    </submittedName>
</protein>
<feature type="binding site" evidence="8">
    <location>
        <position position="126"/>
    </location>
    <ligand>
        <name>Zn(2+)</name>
        <dbReference type="ChEBI" id="CHEBI:29105"/>
    </ligand>
</feature>
<feature type="binding site" evidence="8">
    <location>
        <position position="213"/>
    </location>
    <ligand>
        <name>Zn(2+)</name>
        <dbReference type="ChEBI" id="CHEBI:29105"/>
    </ligand>
</feature>
<feature type="domain" description="Amidohydrolase-related" evidence="9">
    <location>
        <begin position="52"/>
        <end position="380"/>
    </location>
</feature>
<dbReference type="PANTHER" id="PTHR11113">
    <property type="entry name" value="N-ACETYLGLUCOSAMINE-6-PHOSPHATE DEACETYLASE"/>
    <property type="match status" value="1"/>
</dbReference>
<feature type="binding site" evidence="8">
    <location>
        <position position="192"/>
    </location>
    <ligand>
        <name>Zn(2+)</name>
        <dbReference type="ChEBI" id="CHEBI:29105"/>
    </ligand>
</feature>
<feature type="binding site" evidence="7">
    <location>
        <position position="137"/>
    </location>
    <ligand>
        <name>substrate</name>
    </ligand>
</feature>
<dbReference type="InterPro" id="IPR032466">
    <property type="entry name" value="Metal_Hydrolase"/>
</dbReference>
<feature type="binding site" evidence="7">
    <location>
        <position position="224"/>
    </location>
    <ligand>
        <name>substrate</name>
    </ligand>
</feature>
<dbReference type="PANTHER" id="PTHR11113:SF14">
    <property type="entry name" value="N-ACETYLGLUCOSAMINE-6-PHOSPHATE DEACETYLASE"/>
    <property type="match status" value="1"/>
</dbReference>
<proteinExistence type="inferred from homology"/>
<keyword evidence="2 8" id="KW-0479">Metal-binding</keyword>
<keyword evidence="3 5" id="KW-0378">Hydrolase</keyword>
<comment type="cofactor">
    <cofactor evidence="8">
        <name>a divalent metal cation</name>
        <dbReference type="ChEBI" id="CHEBI:60240"/>
    </cofactor>
    <text evidence="8">Binds 1 divalent metal cation per subunit.</text>
</comment>
<dbReference type="Proteomes" id="UP000886842">
    <property type="component" value="Unassembled WGS sequence"/>
</dbReference>
<evidence type="ECO:0000256" key="5">
    <source>
        <dbReference type="PIRNR" id="PIRNR038994"/>
    </source>
</evidence>
<evidence type="ECO:0000256" key="8">
    <source>
        <dbReference type="PIRSR" id="PIRSR038994-3"/>
    </source>
</evidence>
<dbReference type="SUPFAM" id="SSF51338">
    <property type="entry name" value="Composite domain of metallo-dependent hydrolases"/>
    <property type="match status" value="1"/>
</dbReference>
<reference evidence="10" key="1">
    <citation type="submission" date="2020-10" db="EMBL/GenBank/DDBJ databases">
        <authorList>
            <person name="Gilroy R."/>
        </authorList>
    </citation>
    <scope>NUCLEOTIDE SEQUENCE</scope>
    <source>
        <strain evidence="10">ChiGjej1B1-24693</strain>
    </source>
</reference>
<evidence type="ECO:0000256" key="2">
    <source>
        <dbReference type="ARBA" id="ARBA00022723"/>
    </source>
</evidence>
<gene>
    <name evidence="10" type="primary">nagA</name>
    <name evidence="10" type="ORF">IAA98_02835</name>
</gene>
<dbReference type="EC" id="3.5.1.25" evidence="10"/>
<dbReference type="InterPro" id="IPR006680">
    <property type="entry name" value="Amidohydro-rel"/>
</dbReference>
<dbReference type="AlphaFoldDB" id="A0A9D1GWI3"/>
<dbReference type="PIRSF" id="PIRSF038994">
    <property type="entry name" value="NagA"/>
    <property type="match status" value="1"/>
</dbReference>
<dbReference type="GO" id="GO:0008448">
    <property type="term" value="F:N-acetylglucosamine-6-phosphate deacetylase activity"/>
    <property type="evidence" value="ECO:0007669"/>
    <property type="project" value="UniProtKB-EC"/>
</dbReference>
<feature type="binding site" evidence="7">
    <location>
        <begin position="216"/>
        <end position="217"/>
    </location>
    <ligand>
        <name>substrate</name>
    </ligand>
</feature>
<feature type="active site" description="Proton donor/acceptor" evidence="6">
    <location>
        <position position="271"/>
    </location>
</feature>
<dbReference type="EMBL" id="DVLP01000080">
    <property type="protein sequence ID" value="HIT74497.1"/>
    <property type="molecule type" value="Genomic_DNA"/>
</dbReference>
<evidence type="ECO:0000313" key="10">
    <source>
        <dbReference type="EMBL" id="HIT74497.1"/>
    </source>
</evidence>